<comment type="caution">
    <text evidence="3">The sequence shown here is derived from an EMBL/GenBank/DDBJ whole genome shotgun (WGS) entry which is preliminary data.</text>
</comment>
<name>A0AAW0Y073_CHEQU</name>
<evidence type="ECO:0000313" key="3">
    <source>
        <dbReference type="EMBL" id="KAK8744771.1"/>
    </source>
</evidence>
<evidence type="ECO:0000259" key="2">
    <source>
        <dbReference type="PROSITE" id="PS50041"/>
    </source>
</evidence>
<dbReference type="InterPro" id="IPR016186">
    <property type="entry name" value="C-type_lectin-like/link_sf"/>
</dbReference>
<evidence type="ECO:0000256" key="1">
    <source>
        <dbReference type="SAM" id="SignalP"/>
    </source>
</evidence>
<dbReference type="AlphaFoldDB" id="A0AAW0Y073"/>
<proteinExistence type="predicted"/>
<dbReference type="CDD" id="cd00037">
    <property type="entry name" value="CLECT"/>
    <property type="match status" value="1"/>
</dbReference>
<dbReference type="SUPFAM" id="SSF56436">
    <property type="entry name" value="C-type lectin-like"/>
    <property type="match status" value="1"/>
</dbReference>
<dbReference type="InterPro" id="IPR016187">
    <property type="entry name" value="CTDL_fold"/>
</dbReference>
<keyword evidence="1" id="KW-0732">Signal</keyword>
<accession>A0AAW0Y073</accession>
<dbReference type="EMBL" id="JARKIK010000021">
    <property type="protein sequence ID" value="KAK8744771.1"/>
    <property type="molecule type" value="Genomic_DNA"/>
</dbReference>
<feature type="chain" id="PRO_5043340145" description="C-type lectin domain-containing protein" evidence="1">
    <location>
        <begin position="27"/>
        <end position="166"/>
    </location>
</feature>
<gene>
    <name evidence="3" type="ORF">OTU49_000605</name>
</gene>
<dbReference type="PROSITE" id="PS50041">
    <property type="entry name" value="C_TYPE_LECTIN_2"/>
    <property type="match status" value="1"/>
</dbReference>
<dbReference type="Proteomes" id="UP001445076">
    <property type="component" value="Unassembled WGS sequence"/>
</dbReference>
<keyword evidence="4" id="KW-1185">Reference proteome</keyword>
<organism evidence="3 4">
    <name type="scientific">Cherax quadricarinatus</name>
    <name type="common">Australian red claw crayfish</name>
    <dbReference type="NCBI Taxonomy" id="27406"/>
    <lineage>
        <taxon>Eukaryota</taxon>
        <taxon>Metazoa</taxon>
        <taxon>Ecdysozoa</taxon>
        <taxon>Arthropoda</taxon>
        <taxon>Crustacea</taxon>
        <taxon>Multicrustacea</taxon>
        <taxon>Malacostraca</taxon>
        <taxon>Eumalacostraca</taxon>
        <taxon>Eucarida</taxon>
        <taxon>Decapoda</taxon>
        <taxon>Pleocyemata</taxon>
        <taxon>Astacidea</taxon>
        <taxon>Parastacoidea</taxon>
        <taxon>Parastacidae</taxon>
        <taxon>Cherax</taxon>
    </lineage>
</organism>
<reference evidence="3 4" key="1">
    <citation type="journal article" date="2024" name="BMC Genomics">
        <title>Genome assembly of redclaw crayfish (Cherax quadricarinatus) provides insights into its immune adaptation and hypoxia tolerance.</title>
        <authorList>
            <person name="Liu Z."/>
            <person name="Zheng J."/>
            <person name="Li H."/>
            <person name="Fang K."/>
            <person name="Wang S."/>
            <person name="He J."/>
            <person name="Zhou D."/>
            <person name="Weng S."/>
            <person name="Chi M."/>
            <person name="Gu Z."/>
            <person name="He J."/>
            <person name="Li F."/>
            <person name="Wang M."/>
        </authorList>
    </citation>
    <scope>NUCLEOTIDE SEQUENCE [LARGE SCALE GENOMIC DNA]</scope>
    <source>
        <strain evidence="3">ZL_2023a</strain>
    </source>
</reference>
<dbReference type="Gene3D" id="3.10.100.10">
    <property type="entry name" value="Mannose-Binding Protein A, subunit A"/>
    <property type="match status" value="1"/>
</dbReference>
<protein>
    <recommendedName>
        <fullName evidence="2">C-type lectin domain-containing protein</fullName>
    </recommendedName>
</protein>
<feature type="signal peptide" evidence="1">
    <location>
        <begin position="1"/>
        <end position="26"/>
    </location>
</feature>
<dbReference type="InterPro" id="IPR001304">
    <property type="entry name" value="C-type_lectin-like"/>
</dbReference>
<dbReference type="Pfam" id="PF00059">
    <property type="entry name" value="Lectin_C"/>
    <property type="match status" value="1"/>
</dbReference>
<feature type="non-terminal residue" evidence="3">
    <location>
        <position position="1"/>
    </location>
</feature>
<evidence type="ECO:0000313" key="4">
    <source>
        <dbReference type="Proteomes" id="UP001445076"/>
    </source>
</evidence>
<feature type="domain" description="C-type lectin" evidence="2">
    <location>
        <begin position="48"/>
        <end position="144"/>
    </location>
</feature>
<sequence>NTRIIMKWAAALTFVLVTFTVTPGQASLCPEGYQEFTVDSAPVKIKFYMYGKESKGSWSTIRSKCRDEGADLAELRGDLVRQVRNYIFDHPECGYEDEGFWIGGSDAMEEGKWVWNSDNSPIGDDAPWWPGQPDGGTNANYACVYTPDFYLHSCDNDIMIYGLCQI</sequence>